<organism evidence="2">
    <name type="scientific">uncultured Acinetobacter sp</name>
    <dbReference type="NCBI Taxonomy" id="165433"/>
    <lineage>
        <taxon>Bacteria</taxon>
        <taxon>Pseudomonadati</taxon>
        <taxon>Pseudomonadota</taxon>
        <taxon>Gammaproteobacteria</taxon>
        <taxon>Moraxellales</taxon>
        <taxon>Moraxellaceae</taxon>
        <taxon>Acinetobacter</taxon>
        <taxon>environmental samples</taxon>
    </lineage>
</organism>
<reference evidence="2" key="1">
    <citation type="journal article" date="2013" name="Environ. Microbiol.">
        <title>Seasonally variable intestinal metagenomes of the red palm weevil (Rhynchophorus ferrugineus).</title>
        <authorList>
            <person name="Jia S."/>
            <person name="Zhang X."/>
            <person name="Zhang G."/>
            <person name="Yin A."/>
            <person name="Zhang S."/>
            <person name="Li F."/>
            <person name="Wang L."/>
            <person name="Zhao D."/>
            <person name="Yun Q."/>
            <person name="Tala"/>
            <person name="Wang J."/>
            <person name="Sun G."/>
            <person name="Baabdullah M."/>
            <person name="Yu X."/>
            <person name="Hu S."/>
            <person name="Al-Mssallem I.S."/>
            <person name="Yu J."/>
        </authorList>
    </citation>
    <scope>NUCLEOTIDE SEQUENCE</scope>
</reference>
<evidence type="ECO:0000259" key="1">
    <source>
        <dbReference type="Pfam" id="PF01471"/>
    </source>
</evidence>
<dbReference type="InterPro" id="IPR002477">
    <property type="entry name" value="Peptidoglycan-bd-like"/>
</dbReference>
<dbReference type="InterPro" id="IPR023346">
    <property type="entry name" value="Lysozyme-like_dom_sf"/>
</dbReference>
<proteinExistence type="predicted"/>
<dbReference type="SUPFAM" id="SSF47090">
    <property type="entry name" value="PGBD-like"/>
    <property type="match status" value="1"/>
</dbReference>
<dbReference type="SUPFAM" id="SSF53955">
    <property type="entry name" value="Lysozyme-like"/>
    <property type="match status" value="1"/>
</dbReference>
<evidence type="ECO:0000313" key="2">
    <source>
        <dbReference type="EMBL" id="AIA87808.1"/>
    </source>
</evidence>
<sequence length="156" mass="17002">MQLTWQSNYERAGRELGINLLTDPDLALDPDVAAQIAVAGMVGGWFTGRKLTDYINGGKADYVSARRIINGTDRADRVAEIAGEYEDALTPEPDYPYLRRGSRGSAVSRLQARLAILGADIEVDGVFGNDTHRALIAFQRVHDLTQDGIAGPKTWA</sequence>
<dbReference type="Gene3D" id="1.10.530.10">
    <property type="match status" value="1"/>
</dbReference>
<dbReference type="InterPro" id="IPR036366">
    <property type="entry name" value="PGBDSf"/>
</dbReference>
<feature type="non-terminal residue" evidence="2">
    <location>
        <position position="156"/>
    </location>
</feature>
<dbReference type="AlphaFoldDB" id="A0A060BTR5"/>
<dbReference type="Gene3D" id="1.10.101.10">
    <property type="entry name" value="PGBD-like superfamily/PGBD"/>
    <property type="match status" value="1"/>
</dbReference>
<accession>A0A060BTR5</accession>
<dbReference type="EMBL" id="KF120535">
    <property type="protein sequence ID" value="AIA87808.1"/>
    <property type="molecule type" value="Genomic_DNA"/>
</dbReference>
<name>A0A060BTR5_9GAMM</name>
<dbReference type="Pfam" id="PF01471">
    <property type="entry name" value="PG_binding_1"/>
    <property type="match status" value="1"/>
</dbReference>
<dbReference type="InterPro" id="IPR036365">
    <property type="entry name" value="PGBD-like_sf"/>
</dbReference>
<feature type="domain" description="Peptidoglycan binding-like" evidence="1">
    <location>
        <begin position="103"/>
        <end position="156"/>
    </location>
</feature>
<protein>
    <submittedName>
        <fullName evidence="2">PG_binding_1</fullName>
    </submittedName>
</protein>